<evidence type="ECO:0000259" key="5">
    <source>
        <dbReference type="PROSITE" id="PS50966"/>
    </source>
</evidence>
<evidence type="ECO:0000256" key="4">
    <source>
        <dbReference type="PROSITE-ProRule" id="PRU00325"/>
    </source>
</evidence>
<dbReference type="PANTHER" id="PTHR31973">
    <property type="entry name" value="POLYPROTEIN, PUTATIVE-RELATED"/>
    <property type="match status" value="1"/>
</dbReference>
<reference evidence="7" key="2">
    <citation type="submission" date="2025-08" db="UniProtKB">
        <authorList>
            <consortium name="RefSeq"/>
        </authorList>
    </citation>
    <scope>IDENTIFICATION</scope>
    <source>
        <tissue evidence="7">Leaf</tissue>
    </source>
</reference>
<feature type="domain" description="SWIM-type" evidence="5">
    <location>
        <begin position="124"/>
        <end position="156"/>
    </location>
</feature>
<name>A0ABM0VXQ6_CAMSA</name>
<keyword evidence="6" id="KW-1185">Reference proteome</keyword>
<accession>A0ABM0VXQ6</accession>
<reference evidence="6" key="1">
    <citation type="journal article" date="2014" name="Nat. Commun.">
        <title>The emerging biofuel crop Camelina sativa retains a highly undifferentiated hexaploid genome structure.</title>
        <authorList>
            <person name="Kagale S."/>
            <person name="Koh C."/>
            <person name="Nixon J."/>
            <person name="Bollina V."/>
            <person name="Clarke W.E."/>
            <person name="Tuteja R."/>
            <person name="Spillane C."/>
            <person name="Robinson S.J."/>
            <person name="Links M.G."/>
            <person name="Clarke C."/>
            <person name="Higgins E.E."/>
            <person name="Huebert T."/>
            <person name="Sharpe A.G."/>
            <person name="Parkin I.A."/>
        </authorList>
    </citation>
    <scope>NUCLEOTIDE SEQUENCE [LARGE SCALE GENOMIC DNA]</scope>
    <source>
        <strain evidence="6">cv. DH55</strain>
    </source>
</reference>
<evidence type="ECO:0000256" key="1">
    <source>
        <dbReference type="ARBA" id="ARBA00022723"/>
    </source>
</evidence>
<protein>
    <submittedName>
        <fullName evidence="7">Uncharacterized protein LOC104743244</fullName>
    </submittedName>
</protein>
<organism evidence="6 7">
    <name type="scientific">Camelina sativa</name>
    <name type="common">False flax</name>
    <name type="synonym">Myagrum sativum</name>
    <dbReference type="NCBI Taxonomy" id="90675"/>
    <lineage>
        <taxon>Eukaryota</taxon>
        <taxon>Viridiplantae</taxon>
        <taxon>Streptophyta</taxon>
        <taxon>Embryophyta</taxon>
        <taxon>Tracheophyta</taxon>
        <taxon>Spermatophyta</taxon>
        <taxon>Magnoliopsida</taxon>
        <taxon>eudicotyledons</taxon>
        <taxon>Gunneridae</taxon>
        <taxon>Pentapetalae</taxon>
        <taxon>rosids</taxon>
        <taxon>malvids</taxon>
        <taxon>Brassicales</taxon>
        <taxon>Brassicaceae</taxon>
        <taxon>Camelineae</taxon>
        <taxon>Camelina</taxon>
    </lineage>
</organism>
<proteinExistence type="predicted"/>
<evidence type="ECO:0000256" key="2">
    <source>
        <dbReference type="ARBA" id="ARBA00022771"/>
    </source>
</evidence>
<dbReference type="InterPro" id="IPR007527">
    <property type="entry name" value="Znf_SWIM"/>
</dbReference>
<keyword evidence="2 4" id="KW-0863">Zinc-finger</keyword>
<evidence type="ECO:0000256" key="3">
    <source>
        <dbReference type="ARBA" id="ARBA00022833"/>
    </source>
</evidence>
<sequence length="235" mass="27561">MAELKHYNPQAYNSLQLTNPITWSRAFFKIGICCNDNLNNLSESFNRTIRQARRNPLLDLLEDIRRQCMVRNAKRFIIADNRLKTRFTKRAHAEIEKAIAGAQYCERYMARNNIHEVCQNGVGYSVDMDARSCGCRKWQMVGIPCSHATSMIIGKKEKVEDYVSDYYTKKRWRETYLDGIRPVQGMPLWPRLNWLPVLPPPWRRGNPERPSMLGGKEEMNLRLLQIPRRCQGKKE</sequence>
<dbReference type="Proteomes" id="UP000694864">
    <property type="component" value="Chromosome 14"/>
</dbReference>
<dbReference type="GeneID" id="104743244"/>
<keyword evidence="3" id="KW-0862">Zinc</keyword>
<dbReference type="InterPro" id="IPR006564">
    <property type="entry name" value="Znf_PMZ"/>
</dbReference>
<evidence type="ECO:0000313" key="6">
    <source>
        <dbReference type="Proteomes" id="UP000694864"/>
    </source>
</evidence>
<keyword evidence="1" id="KW-0479">Metal-binding</keyword>
<dbReference type="PROSITE" id="PS50966">
    <property type="entry name" value="ZF_SWIM"/>
    <property type="match status" value="1"/>
</dbReference>
<dbReference type="SMART" id="SM00575">
    <property type="entry name" value="ZnF_PMZ"/>
    <property type="match status" value="1"/>
</dbReference>
<evidence type="ECO:0000313" key="7">
    <source>
        <dbReference type="RefSeq" id="XP_010462653.1"/>
    </source>
</evidence>
<dbReference type="PANTHER" id="PTHR31973:SF187">
    <property type="entry name" value="MUTATOR TRANSPOSASE MUDRA PROTEIN"/>
    <property type="match status" value="1"/>
</dbReference>
<dbReference type="Pfam" id="PF04434">
    <property type="entry name" value="SWIM"/>
    <property type="match status" value="1"/>
</dbReference>
<dbReference type="RefSeq" id="XP_010462653.1">
    <property type="nucleotide sequence ID" value="XM_010464351.1"/>
</dbReference>
<gene>
    <name evidence="7" type="primary">LOC104743244</name>
</gene>